<gene>
    <name evidence="2" type="ORF">PHAECO_LOCUS8842</name>
</gene>
<protein>
    <submittedName>
        <fullName evidence="2">Uncharacterized protein</fullName>
    </submittedName>
</protein>
<feature type="compositionally biased region" description="Low complexity" evidence="1">
    <location>
        <begin position="7"/>
        <end position="22"/>
    </location>
</feature>
<reference evidence="2" key="2">
    <citation type="submission" date="2022-10" db="EMBL/GenBank/DDBJ databases">
        <authorList>
            <consortium name="ENA_rothamsted_submissions"/>
            <consortium name="culmorum"/>
            <person name="King R."/>
        </authorList>
    </citation>
    <scope>NUCLEOTIDE SEQUENCE</scope>
</reference>
<feature type="region of interest" description="Disordered" evidence="1">
    <location>
        <begin position="63"/>
        <end position="95"/>
    </location>
</feature>
<dbReference type="OrthoDB" id="10652671at2759"/>
<feature type="compositionally biased region" description="Gly residues" evidence="1">
    <location>
        <begin position="66"/>
        <end position="78"/>
    </location>
</feature>
<sequence>MDKENGKGNSKGNSGSNKLSNSQDPDSILDAASLFGAYWPRGDAAANMFAGFGLPAHQSMQFGMLPPGGGGGGSGGAGRQAQGQQQGMPPAYPAATSASAAAAAAAAAAYSNAYNNTLSVAASQAASLGIPAARKAGDEREDHDGRFDVFFLFGPTSISVDSACFVP</sequence>
<organism evidence="2 3">
    <name type="scientific">Phaedon cochleariae</name>
    <name type="common">Mustard beetle</name>
    <dbReference type="NCBI Taxonomy" id="80249"/>
    <lineage>
        <taxon>Eukaryota</taxon>
        <taxon>Metazoa</taxon>
        <taxon>Ecdysozoa</taxon>
        <taxon>Arthropoda</taxon>
        <taxon>Hexapoda</taxon>
        <taxon>Insecta</taxon>
        <taxon>Pterygota</taxon>
        <taxon>Neoptera</taxon>
        <taxon>Endopterygota</taxon>
        <taxon>Coleoptera</taxon>
        <taxon>Polyphaga</taxon>
        <taxon>Cucujiformia</taxon>
        <taxon>Chrysomeloidea</taxon>
        <taxon>Chrysomelidae</taxon>
        <taxon>Chrysomelinae</taxon>
        <taxon>Chrysomelini</taxon>
        <taxon>Phaedon</taxon>
    </lineage>
</organism>
<dbReference type="AlphaFoldDB" id="A0A9N9SJE8"/>
<evidence type="ECO:0000256" key="1">
    <source>
        <dbReference type="SAM" id="MobiDB-lite"/>
    </source>
</evidence>
<proteinExistence type="predicted"/>
<accession>A0A9N9SJE8</accession>
<keyword evidence="3" id="KW-1185">Reference proteome</keyword>
<evidence type="ECO:0000313" key="2">
    <source>
        <dbReference type="EMBL" id="CAG9820458.1"/>
    </source>
</evidence>
<feature type="region of interest" description="Disordered" evidence="1">
    <location>
        <begin position="1"/>
        <end position="26"/>
    </location>
</feature>
<feature type="compositionally biased region" description="Low complexity" evidence="1">
    <location>
        <begin position="79"/>
        <end position="95"/>
    </location>
</feature>
<dbReference type="EMBL" id="OU896710">
    <property type="protein sequence ID" value="CAG9820458.1"/>
    <property type="molecule type" value="Genomic_DNA"/>
</dbReference>
<evidence type="ECO:0000313" key="3">
    <source>
        <dbReference type="Proteomes" id="UP001153737"/>
    </source>
</evidence>
<dbReference type="Proteomes" id="UP001153737">
    <property type="component" value="Chromosome 4"/>
</dbReference>
<reference evidence="2" key="1">
    <citation type="submission" date="2022-01" db="EMBL/GenBank/DDBJ databases">
        <authorList>
            <person name="King R."/>
        </authorList>
    </citation>
    <scope>NUCLEOTIDE SEQUENCE</scope>
</reference>
<name>A0A9N9SJE8_PHACE</name>